<dbReference type="STRING" id="1265861.BCAMP_03405"/>
<gene>
    <name evidence="1" type="ORF">BCAMP_03405</name>
</gene>
<dbReference type="EMBL" id="AODH01000012">
    <property type="protein sequence ID" value="EUJ41325.1"/>
    <property type="molecule type" value="Genomic_DNA"/>
</dbReference>
<dbReference type="Proteomes" id="UP000019243">
    <property type="component" value="Unassembled WGS sequence"/>
</dbReference>
<dbReference type="AlphaFoldDB" id="W7CXA3"/>
<evidence type="ECO:0000313" key="1">
    <source>
        <dbReference type="EMBL" id="EUJ41325.1"/>
    </source>
</evidence>
<evidence type="ECO:0008006" key="3">
    <source>
        <dbReference type="Google" id="ProtNLM"/>
    </source>
</evidence>
<accession>W7CXA3</accession>
<sequence length="45" mass="4810">MAMGVPVLLGAGGIERIIPLTFDSRETIALDKTVAVIRANIMKLN</sequence>
<evidence type="ECO:0000313" key="2">
    <source>
        <dbReference type="Proteomes" id="UP000019243"/>
    </source>
</evidence>
<comment type="caution">
    <text evidence="1">The sequence shown here is derived from an EMBL/GenBank/DDBJ whole genome shotgun (WGS) entry which is preliminary data.</text>
</comment>
<keyword evidence="2" id="KW-1185">Reference proteome</keyword>
<dbReference type="Gene3D" id="3.90.110.10">
    <property type="entry name" value="Lactate dehydrogenase/glycoside hydrolase, family 4, C-terminal"/>
    <property type="match status" value="1"/>
</dbReference>
<reference evidence="1 2" key="1">
    <citation type="submission" date="2012-12" db="EMBL/GenBank/DDBJ databases">
        <title>Novel taxa of Listeriaceae from agricultural environments in the United States.</title>
        <authorList>
            <person name="den Bakker H.C."/>
            <person name="Allred A."/>
            <person name="Warchocki S."/>
            <person name="Wright E.M."/>
            <person name="Burrell A."/>
            <person name="Nightingale K.K."/>
            <person name="Kephart D."/>
            <person name="Wiedmann M."/>
        </authorList>
    </citation>
    <scope>NUCLEOTIDE SEQUENCE [LARGE SCALE GENOMIC DNA]</scope>
    <source>
        <strain evidence="1 2">FSL F6-1037</strain>
    </source>
</reference>
<name>W7CXA3_9LIST</name>
<organism evidence="1 2">
    <name type="scientific">Brochothrix campestris FSL F6-1037</name>
    <dbReference type="NCBI Taxonomy" id="1265861"/>
    <lineage>
        <taxon>Bacteria</taxon>
        <taxon>Bacillati</taxon>
        <taxon>Bacillota</taxon>
        <taxon>Bacilli</taxon>
        <taxon>Bacillales</taxon>
        <taxon>Listeriaceae</taxon>
        <taxon>Brochothrix</taxon>
    </lineage>
</organism>
<proteinExistence type="predicted"/>
<dbReference type="GO" id="GO:0016616">
    <property type="term" value="F:oxidoreductase activity, acting on the CH-OH group of donors, NAD or NADP as acceptor"/>
    <property type="evidence" value="ECO:0007669"/>
    <property type="project" value="InterPro"/>
</dbReference>
<dbReference type="InterPro" id="IPR015955">
    <property type="entry name" value="Lactate_DH/Glyco_Ohase_4_C"/>
</dbReference>
<dbReference type="SUPFAM" id="SSF56327">
    <property type="entry name" value="LDH C-terminal domain-like"/>
    <property type="match status" value="1"/>
</dbReference>
<protein>
    <recommendedName>
        <fullName evidence="3">Malate dehydrogenase</fullName>
    </recommendedName>
</protein>